<dbReference type="InterPro" id="IPR014922">
    <property type="entry name" value="YdhG-like"/>
</dbReference>
<reference evidence="2 3" key="1">
    <citation type="submission" date="2019-08" db="EMBL/GenBank/DDBJ databases">
        <title>Bacterial whole genome sequence for Glaciihabitans sp. CHu50b-6-2.</title>
        <authorList>
            <person name="Jin L."/>
        </authorList>
    </citation>
    <scope>NUCLEOTIDE SEQUENCE [LARGE SCALE GENOMIC DNA]</scope>
    <source>
        <strain evidence="2 3">CHu50b-6-2</strain>
    </source>
</reference>
<protein>
    <submittedName>
        <fullName evidence="2">DUF1801 domain-containing protein</fullName>
    </submittedName>
</protein>
<dbReference type="SUPFAM" id="SSF159888">
    <property type="entry name" value="YdhG-like"/>
    <property type="match status" value="1"/>
</dbReference>
<evidence type="ECO:0000313" key="2">
    <source>
        <dbReference type="EMBL" id="TXN30728.1"/>
    </source>
</evidence>
<proteinExistence type="predicted"/>
<dbReference type="EMBL" id="VRMG01000006">
    <property type="protein sequence ID" value="TXN30728.1"/>
    <property type="molecule type" value="Genomic_DNA"/>
</dbReference>
<gene>
    <name evidence="2" type="ORF">FVP33_09295</name>
</gene>
<dbReference type="Gene3D" id="3.90.1150.200">
    <property type="match status" value="1"/>
</dbReference>
<organism evidence="2 3">
    <name type="scientific">Lacisediminihabitans profunda</name>
    <dbReference type="NCBI Taxonomy" id="2594790"/>
    <lineage>
        <taxon>Bacteria</taxon>
        <taxon>Bacillati</taxon>
        <taxon>Actinomycetota</taxon>
        <taxon>Actinomycetes</taxon>
        <taxon>Micrococcales</taxon>
        <taxon>Microbacteriaceae</taxon>
        <taxon>Lacisediminihabitans</taxon>
    </lineage>
</organism>
<accession>A0A5C8UT65</accession>
<dbReference type="Pfam" id="PF08818">
    <property type="entry name" value="DUF1801"/>
    <property type="match status" value="1"/>
</dbReference>
<name>A0A5C8UT65_9MICO</name>
<feature type="domain" description="YdhG-like" evidence="1">
    <location>
        <begin position="20"/>
        <end position="108"/>
    </location>
</feature>
<keyword evidence="3" id="KW-1185">Reference proteome</keyword>
<comment type="caution">
    <text evidence="2">The sequence shown here is derived from an EMBL/GenBank/DDBJ whole genome shotgun (WGS) entry which is preliminary data.</text>
</comment>
<sequence>MGEQFATVDEYIASFPTEVRPVLERVRGELRGAAPDSIETISYGMPTIVLDGRRLAYFAGWKRHVALYAVPTMRVELERQLAPYRGDKGTLSFPYSEPVPYGLIRRVADDLVRLRQRISG</sequence>
<dbReference type="AlphaFoldDB" id="A0A5C8UT65"/>
<dbReference type="RefSeq" id="WP_147783410.1">
    <property type="nucleotide sequence ID" value="NZ_VRMG01000006.1"/>
</dbReference>
<evidence type="ECO:0000313" key="3">
    <source>
        <dbReference type="Proteomes" id="UP000321379"/>
    </source>
</evidence>
<evidence type="ECO:0000259" key="1">
    <source>
        <dbReference type="Pfam" id="PF08818"/>
    </source>
</evidence>
<dbReference type="Proteomes" id="UP000321379">
    <property type="component" value="Unassembled WGS sequence"/>
</dbReference>